<gene>
    <name evidence="1" type="ORF">MNBD_CHLOROFLEXI01-165</name>
</gene>
<dbReference type="AlphaFoldDB" id="A0A3B0VA73"/>
<organism evidence="1">
    <name type="scientific">hydrothermal vent metagenome</name>
    <dbReference type="NCBI Taxonomy" id="652676"/>
    <lineage>
        <taxon>unclassified sequences</taxon>
        <taxon>metagenomes</taxon>
        <taxon>ecological metagenomes</taxon>
    </lineage>
</organism>
<proteinExistence type="predicted"/>
<accession>A0A3B0VA73</accession>
<reference evidence="1" key="1">
    <citation type="submission" date="2018-06" db="EMBL/GenBank/DDBJ databases">
        <authorList>
            <person name="Zhirakovskaya E."/>
        </authorList>
    </citation>
    <scope>NUCLEOTIDE SEQUENCE</scope>
</reference>
<protein>
    <submittedName>
        <fullName evidence="1">Uncharacterized protein</fullName>
    </submittedName>
</protein>
<sequence>MRENNGSNLTSKNLDRLSDFLNRELESSTLALQIPDGAHIFHGSFSDTDLTQGNLNLATKLLLGMTLGYVEDAPLMMVFEQKGGKHVLLDLSETLQKKQAQAFIGRFQKQTQKKMTAKINQFLAI</sequence>
<dbReference type="EMBL" id="UOEU01000571">
    <property type="protein sequence ID" value="VAW35097.1"/>
    <property type="molecule type" value="Genomic_DNA"/>
</dbReference>
<evidence type="ECO:0000313" key="1">
    <source>
        <dbReference type="EMBL" id="VAW35097.1"/>
    </source>
</evidence>
<name>A0A3B0VA73_9ZZZZ</name>